<comment type="similarity">
    <text evidence="1">Belongs to the RRF family.</text>
</comment>
<sequence>MHVKLPTALTDSVLRPYISPVLPGPLLQAYSRCSVPPLPTNHPLPPRPHPFRTLTTTPPLSKKGGKQESKRTVPLNAGKTKGLDPFDFSDLEAAVSRAHERLKNDLSRIKAGGRDPEVIENVRVRLTKGEKQMVKLGDVASVVPRGRNVAVLVGEKDHIKPIMSALASSSENLNPTNAPTDPLTILVPIPPTTQESREAAKALASKKGDEALLALREARGAEKKRLRAMELGRQVGPDDSRRAEKEMEKINEKAMGEAKKLVEGARKGLEGG</sequence>
<name>A0AA39V7B7_9LECA</name>
<dbReference type="GO" id="GO:0043023">
    <property type="term" value="F:ribosomal large subunit binding"/>
    <property type="evidence" value="ECO:0007669"/>
    <property type="project" value="TreeGrafter"/>
</dbReference>
<dbReference type="Gene3D" id="1.10.132.20">
    <property type="entry name" value="Ribosome-recycling factor"/>
    <property type="match status" value="1"/>
</dbReference>
<keyword evidence="7" id="KW-1185">Reference proteome</keyword>
<dbReference type="GO" id="GO:0006412">
    <property type="term" value="P:translation"/>
    <property type="evidence" value="ECO:0007669"/>
    <property type="project" value="UniProtKB-KW"/>
</dbReference>
<proteinExistence type="inferred from homology"/>
<evidence type="ECO:0000256" key="4">
    <source>
        <dbReference type="SAM" id="MobiDB-lite"/>
    </source>
</evidence>
<evidence type="ECO:0000313" key="6">
    <source>
        <dbReference type="EMBL" id="KAK0515999.1"/>
    </source>
</evidence>
<dbReference type="GO" id="GO:0005739">
    <property type="term" value="C:mitochondrion"/>
    <property type="evidence" value="ECO:0007669"/>
    <property type="project" value="TreeGrafter"/>
</dbReference>
<feature type="region of interest" description="Disordered" evidence="4">
    <location>
        <begin position="253"/>
        <end position="272"/>
    </location>
</feature>
<comment type="function">
    <text evidence="3">Necessary for protein synthesis in mitochondria. Functions as a ribosome recycling factor in mitochondria.</text>
</comment>
<keyword evidence="2" id="KW-0648">Protein biosynthesis</keyword>
<gene>
    <name evidence="6" type="ORF">JMJ35_002033</name>
</gene>
<dbReference type="InterPro" id="IPR002661">
    <property type="entry name" value="Ribosome_recyc_fac"/>
</dbReference>
<evidence type="ECO:0000313" key="7">
    <source>
        <dbReference type="Proteomes" id="UP001166286"/>
    </source>
</evidence>
<protein>
    <recommendedName>
        <fullName evidence="5">Ribosome recycling factor domain-containing protein</fullName>
    </recommendedName>
</protein>
<dbReference type="Gene3D" id="3.30.1360.40">
    <property type="match status" value="1"/>
</dbReference>
<dbReference type="Proteomes" id="UP001166286">
    <property type="component" value="Unassembled WGS sequence"/>
</dbReference>
<feature type="region of interest" description="Disordered" evidence="4">
    <location>
        <begin position="38"/>
        <end position="78"/>
    </location>
</feature>
<evidence type="ECO:0000256" key="2">
    <source>
        <dbReference type="ARBA" id="ARBA00022917"/>
    </source>
</evidence>
<evidence type="ECO:0000256" key="1">
    <source>
        <dbReference type="ARBA" id="ARBA00005912"/>
    </source>
</evidence>
<dbReference type="SUPFAM" id="SSF55194">
    <property type="entry name" value="Ribosome recycling factor, RRF"/>
    <property type="match status" value="1"/>
</dbReference>
<dbReference type="AlphaFoldDB" id="A0AA39V7B7"/>
<evidence type="ECO:0000256" key="3">
    <source>
        <dbReference type="ARBA" id="ARBA00024909"/>
    </source>
</evidence>
<comment type="caution">
    <text evidence="6">The sequence shown here is derived from an EMBL/GenBank/DDBJ whole genome shotgun (WGS) entry which is preliminary data.</text>
</comment>
<reference evidence="6" key="1">
    <citation type="submission" date="2023-03" db="EMBL/GenBank/DDBJ databases">
        <title>Complete genome of Cladonia borealis.</title>
        <authorList>
            <person name="Park H."/>
        </authorList>
    </citation>
    <scope>NUCLEOTIDE SEQUENCE</scope>
    <source>
        <strain evidence="6">ANT050790</strain>
    </source>
</reference>
<dbReference type="PANTHER" id="PTHR20982:SF3">
    <property type="entry name" value="MITOCHONDRIAL RIBOSOME RECYCLING FACTOR PSEUDO 1"/>
    <property type="match status" value="1"/>
</dbReference>
<evidence type="ECO:0000259" key="5">
    <source>
        <dbReference type="Pfam" id="PF01765"/>
    </source>
</evidence>
<dbReference type="EMBL" id="JAFEKC020000003">
    <property type="protein sequence ID" value="KAK0515999.1"/>
    <property type="molecule type" value="Genomic_DNA"/>
</dbReference>
<accession>A0AA39V7B7</accession>
<feature type="compositionally biased region" description="Pro residues" evidence="4">
    <location>
        <begin position="38"/>
        <end position="48"/>
    </location>
</feature>
<feature type="domain" description="Ribosome recycling factor" evidence="5">
    <location>
        <begin position="102"/>
        <end position="267"/>
    </location>
</feature>
<dbReference type="InterPro" id="IPR023584">
    <property type="entry name" value="Ribosome_recyc_fac_dom"/>
</dbReference>
<feature type="compositionally biased region" description="Low complexity" evidence="4">
    <location>
        <begin position="51"/>
        <end position="60"/>
    </location>
</feature>
<dbReference type="Pfam" id="PF01765">
    <property type="entry name" value="RRF"/>
    <property type="match status" value="1"/>
</dbReference>
<dbReference type="PANTHER" id="PTHR20982">
    <property type="entry name" value="RIBOSOME RECYCLING FACTOR"/>
    <property type="match status" value="1"/>
</dbReference>
<organism evidence="6 7">
    <name type="scientific">Cladonia borealis</name>
    <dbReference type="NCBI Taxonomy" id="184061"/>
    <lineage>
        <taxon>Eukaryota</taxon>
        <taxon>Fungi</taxon>
        <taxon>Dikarya</taxon>
        <taxon>Ascomycota</taxon>
        <taxon>Pezizomycotina</taxon>
        <taxon>Lecanoromycetes</taxon>
        <taxon>OSLEUM clade</taxon>
        <taxon>Lecanoromycetidae</taxon>
        <taxon>Lecanorales</taxon>
        <taxon>Lecanorineae</taxon>
        <taxon>Cladoniaceae</taxon>
        <taxon>Cladonia</taxon>
    </lineage>
</organism>
<dbReference type="InterPro" id="IPR036191">
    <property type="entry name" value="RRF_sf"/>
</dbReference>